<dbReference type="Proteomes" id="UP001642484">
    <property type="component" value="Unassembled WGS sequence"/>
</dbReference>
<protein>
    <submittedName>
        <fullName evidence="1">Uncharacterized protein</fullName>
    </submittedName>
</protein>
<name>A0ABP0KBZ8_9DINO</name>
<gene>
    <name evidence="1" type="ORF">CCMP2556_LOCUS15580</name>
</gene>
<reference evidence="1 2" key="1">
    <citation type="submission" date="2024-02" db="EMBL/GenBank/DDBJ databases">
        <authorList>
            <person name="Chen Y."/>
            <person name="Shah S."/>
            <person name="Dougan E. K."/>
            <person name="Thang M."/>
            <person name="Chan C."/>
        </authorList>
    </citation>
    <scope>NUCLEOTIDE SEQUENCE [LARGE SCALE GENOMIC DNA]</scope>
</reference>
<dbReference type="EMBL" id="CAXAMN010008213">
    <property type="protein sequence ID" value="CAK9024326.1"/>
    <property type="molecule type" value="Genomic_DNA"/>
</dbReference>
<keyword evidence="2" id="KW-1185">Reference proteome</keyword>
<accession>A0ABP0KBZ8</accession>
<proteinExistence type="predicted"/>
<organism evidence="1 2">
    <name type="scientific">Durusdinium trenchii</name>
    <dbReference type="NCBI Taxonomy" id="1381693"/>
    <lineage>
        <taxon>Eukaryota</taxon>
        <taxon>Sar</taxon>
        <taxon>Alveolata</taxon>
        <taxon>Dinophyceae</taxon>
        <taxon>Suessiales</taxon>
        <taxon>Symbiodiniaceae</taxon>
        <taxon>Durusdinium</taxon>
    </lineage>
</organism>
<evidence type="ECO:0000313" key="1">
    <source>
        <dbReference type="EMBL" id="CAK9024326.1"/>
    </source>
</evidence>
<evidence type="ECO:0000313" key="2">
    <source>
        <dbReference type="Proteomes" id="UP001642484"/>
    </source>
</evidence>
<sequence length="129" mass="14411">MLDVKRKKSIKIRQTNLRRATHAHGTDLILIQPEDPAGLLCFLDMCDDALVKPLVRTTFPVPACANCRLDVVDKLGRKPNACGMHRDVISTLMAAPPLETSQRIRCRHVVVQTDRKASRAVSEELACLR</sequence>
<comment type="caution">
    <text evidence="1">The sequence shown here is derived from an EMBL/GenBank/DDBJ whole genome shotgun (WGS) entry which is preliminary data.</text>
</comment>